<feature type="transmembrane region" description="Helical" evidence="1">
    <location>
        <begin position="6"/>
        <end position="29"/>
    </location>
</feature>
<dbReference type="Proteomes" id="UP001320148">
    <property type="component" value="Chromosome"/>
</dbReference>
<feature type="transmembrane region" description="Helical" evidence="1">
    <location>
        <begin position="50"/>
        <end position="68"/>
    </location>
</feature>
<name>A0ABM7PHQ9_9BACT</name>
<dbReference type="RefSeq" id="WP_236893008.1">
    <property type="nucleotide sequence ID" value="NZ_AP024488.1"/>
</dbReference>
<protein>
    <submittedName>
        <fullName evidence="2">Uncharacterized protein</fullName>
    </submittedName>
</protein>
<keyword evidence="1" id="KW-0812">Transmembrane</keyword>
<accession>A0ABM7PHQ9</accession>
<evidence type="ECO:0000313" key="2">
    <source>
        <dbReference type="EMBL" id="BCS96719.1"/>
    </source>
</evidence>
<keyword evidence="1" id="KW-1133">Transmembrane helix</keyword>
<organism evidence="2 3">
    <name type="scientific">Desulfoluna limicola</name>
    <dbReference type="NCBI Taxonomy" id="2810562"/>
    <lineage>
        <taxon>Bacteria</taxon>
        <taxon>Pseudomonadati</taxon>
        <taxon>Thermodesulfobacteriota</taxon>
        <taxon>Desulfobacteria</taxon>
        <taxon>Desulfobacterales</taxon>
        <taxon>Desulfolunaceae</taxon>
        <taxon>Desulfoluna</taxon>
    </lineage>
</organism>
<gene>
    <name evidence="2" type="ORF">DSLASN_23510</name>
</gene>
<dbReference type="EMBL" id="AP024488">
    <property type="protein sequence ID" value="BCS96719.1"/>
    <property type="molecule type" value="Genomic_DNA"/>
</dbReference>
<feature type="transmembrane region" description="Helical" evidence="1">
    <location>
        <begin position="111"/>
        <end position="138"/>
    </location>
</feature>
<reference evidence="2 3" key="1">
    <citation type="submission" date="2021-02" db="EMBL/GenBank/DDBJ databases">
        <title>Complete genome of Desulfoluna sp. strain ASN36.</title>
        <authorList>
            <person name="Takahashi A."/>
            <person name="Kojima H."/>
            <person name="Fukui M."/>
        </authorList>
    </citation>
    <scope>NUCLEOTIDE SEQUENCE [LARGE SCALE GENOMIC DNA]</scope>
    <source>
        <strain evidence="2 3">ASN36</strain>
    </source>
</reference>
<keyword evidence="3" id="KW-1185">Reference proteome</keyword>
<keyword evidence="1" id="KW-0472">Membrane</keyword>
<sequence>MEIDTSLLPVAGTFCLMAVLIEGWVMALIRYLNIKPLKHLFPGYRYLVRSHVDFALMAALLFVVYLVLKSLELSPSTLTISALITGALYNPLGFLVQAIKPELTESDSKSLKIVILLGFIPATYGFGSVCILIIISLLTEAPF</sequence>
<proteinExistence type="predicted"/>
<evidence type="ECO:0000313" key="3">
    <source>
        <dbReference type="Proteomes" id="UP001320148"/>
    </source>
</evidence>
<evidence type="ECO:0000256" key="1">
    <source>
        <dbReference type="SAM" id="Phobius"/>
    </source>
</evidence>
<feature type="transmembrane region" description="Helical" evidence="1">
    <location>
        <begin position="80"/>
        <end position="99"/>
    </location>
</feature>